<evidence type="ECO:0000313" key="2">
    <source>
        <dbReference type="Proteomes" id="UP000801492"/>
    </source>
</evidence>
<feature type="non-terminal residue" evidence="1">
    <location>
        <position position="1"/>
    </location>
</feature>
<accession>A0A8K0CUK3</accession>
<name>A0A8K0CUK3_IGNLU</name>
<organism evidence="1 2">
    <name type="scientific">Ignelater luminosus</name>
    <name type="common">Cucubano</name>
    <name type="synonym">Pyrophorus luminosus</name>
    <dbReference type="NCBI Taxonomy" id="2038154"/>
    <lineage>
        <taxon>Eukaryota</taxon>
        <taxon>Metazoa</taxon>
        <taxon>Ecdysozoa</taxon>
        <taxon>Arthropoda</taxon>
        <taxon>Hexapoda</taxon>
        <taxon>Insecta</taxon>
        <taxon>Pterygota</taxon>
        <taxon>Neoptera</taxon>
        <taxon>Endopterygota</taxon>
        <taxon>Coleoptera</taxon>
        <taxon>Polyphaga</taxon>
        <taxon>Elateriformia</taxon>
        <taxon>Elateroidea</taxon>
        <taxon>Elateridae</taxon>
        <taxon>Agrypninae</taxon>
        <taxon>Pyrophorini</taxon>
        <taxon>Ignelater</taxon>
    </lineage>
</organism>
<gene>
    <name evidence="1" type="ORF">ILUMI_15185</name>
</gene>
<reference evidence="1" key="1">
    <citation type="submission" date="2019-08" db="EMBL/GenBank/DDBJ databases">
        <title>The genome of the North American firefly Photinus pyralis.</title>
        <authorList>
            <consortium name="Photinus pyralis genome working group"/>
            <person name="Fallon T.R."/>
            <person name="Sander Lower S.E."/>
            <person name="Weng J.-K."/>
        </authorList>
    </citation>
    <scope>NUCLEOTIDE SEQUENCE</scope>
    <source>
        <strain evidence="1">TRF0915ILg1</strain>
        <tissue evidence="1">Whole body</tissue>
    </source>
</reference>
<comment type="caution">
    <text evidence="1">The sequence shown here is derived from an EMBL/GenBank/DDBJ whole genome shotgun (WGS) entry which is preliminary data.</text>
</comment>
<dbReference type="OrthoDB" id="6611207at2759"/>
<dbReference type="EMBL" id="VTPC01042053">
    <property type="protein sequence ID" value="KAF2890988.1"/>
    <property type="molecule type" value="Genomic_DNA"/>
</dbReference>
<proteinExistence type="predicted"/>
<keyword evidence="2" id="KW-1185">Reference proteome</keyword>
<sequence>RLKQSCKEFVEIYYEDVSEKKLEMECVHLTECLKIVQPSENEETNNLSGIYHF</sequence>
<dbReference type="AlphaFoldDB" id="A0A8K0CUK3"/>
<evidence type="ECO:0000313" key="1">
    <source>
        <dbReference type="EMBL" id="KAF2890988.1"/>
    </source>
</evidence>
<protein>
    <submittedName>
        <fullName evidence="1">Uncharacterized protein</fullName>
    </submittedName>
</protein>
<dbReference type="Proteomes" id="UP000801492">
    <property type="component" value="Unassembled WGS sequence"/>
</dbReference>